<sequence length="497" mass="53210">MSLTFSSAISWWARNTPDTVAIHVLGETISYRTYDNRGDRIAARLVEMGVRPGDRVAICAGNSIDYCALILGAIRAGAIVLPVSTRLTAHEIGEVFADTTPARAFADAANRAKLASRDVAVVDIAEVAQMRGDAALPDLLPDAPVAIITTSGSTARPKGVAYSHRSMANAVAEFVLHLPGCIAPGARALTCAPLSTSAGFVQLVTYMTAGSTFYLEPAFDAQRALDLIQQDRINVFCGAPIFPERITACPGFAEADLSSLRLVTVGGAAVSRALLDTWKQKGVIIRQMYGQTEIGGYATVMPADRAVDSPEKCGRGGIFTDLRIMGDDGKFCPPGQPGEIVLRGPGMMLGYWNNPEATAAVIRDGWLYTGDIGVLDEDGLLTFVDRKKDIIISGGLNISAAEVESVILQFHDIEEAVVIAAPDEKFGETPLAVVHASRAISVEEIIAHCNERLAAYKVPRYLVLSDEPLPRLATGKLSKVALREKYRDMVATLPRVR</sequence>
<protein>
    <submittedName>
        <fullName evidence="3">Long-chain fatty acid--CoA ligase</fullName>
    </submittedName>
</protein>
<name>A0A370NWW9_9BURK</name>
<dbReference type="GO" id="GO:0016878">
    <property type="term" value="F:acid-thiol ligase activity"/>
    <property type="evidence" value="ECO:0007669"/>
    <property type="project" value="UniProtKB-ARBA"/>
</dbReference>
<dbReference type="AlphaFoldDB" id="A0A370NWW9"/>
<organism evidence="3 4">
    <name type="scientific">Cupriavidus lacunae</name>
    <dbReference type="NCBI Taxonomy" id="2666307"/>
    <lineage>
        <taxon>Bacteria</taxon>
        <taxon>Pseudomonadati</taxon>
        <taxon>Pseudomonadota</taxon>
        <taxon>Betaproteobacteria</taxon>
        <taxon>Burkholderiales</taxon>
        <taxon>Burkholderiaceae</taxon>
        <taxon>Cupriavidus</taxon>
    </lineage>
</organism>
<feature type="domain" description="AMP-dependent synthetase/ligase" evidence="1">
    <location>
        <begin position="11"/>
        <end position="352"/>
    </location>
</feature>
<dbReference type="InterPro" id="IPR042099">
    <property type="entry name" value="ANL_N_sf"/>
</dbReference>
<keyword evidence="3" id="KW-0436">Ligase</keyword>
<evidence type="ECO:0000259" key="2">
    <source>
        <dbReference type="Pfam" id="PF13193"/>
    </source>
</evidence>
<dbReference type="InterPro" id="IPR045851">
    <property type="entry name" value="AMP-bd_C_sf"/>
</dbReference>
<dbReference type="Pfam" id="PF13193">
    <property type="entry name" value="AMP-binding_C"/>
    <property type="match status" value="1"/>
</dbReference>
<dbReference type="SUPFAM" id="SSF56801">
    <property type="entry name" value="Acetyl-CoA synthetase-like"/>
    <property type="match status" value="1"/>
</dbReference>
<keyword evidence="4" id="KW-1185">Reference proteome</keyword>
<dbReference type="InterPro" id="IPR025110">
    <property type="entry name" value="AMP-bd_C"/>
</dbReference>
<proteinExistence type="predicted"/>
<reference evidence="4" key="1">
    <citation type="submission" date="2018-06" db="EMBL/GenBank/DDBJ databases">
        <authorList>
            <person name="Feng T."/>
            <person name="Jeon C.O."/>
        </authorList>
    </citation>
    <scope>NUCLEOTIDE SEQUENCE [LARGE SCALE GENOMIC DNA]</scope>
    <source>
        <strain evidence="4">S23</strain>
    </source>
</reference>
<dbReference type="EMBL" id="QKWJ01000011">
    <property type="protein sequence ID" value="RDK10100.1"/>
    <property type="molecule type" value="Genomic_DNA"/>
</dbReference>
<evidence type="ECO:0000259" key="1">
    <source>
        <dbReference type="Pfam" id="PF00501"/>
    </source>
</evidence>
<evidence type="ECO:0000313" key="3">
    <source>
        <dbReference type="EMBL" id="RDK10100.1"/>
    </source>
</evidence>
<gene>
    <name evidence="3" type="ORF">DN412_12080</name>
</gene>
<dbReference type="Proteomes" id="UP000255165">
    <property type="component" value="Unassembled WGS sequence"/>
</dbReference>
<feature type="domain" description="AMP-binding enzyme C-terminal" evidence="2">
    <location>
        <begin position="402"/>
        <end position="476"/>
    </location>
</feature>
<dbReference type="Gene3D" id="3.30.300.30">
    <property type="match status" value="1"/>
</dbReference>
<dbReference type="PANTHER" id="PTHR43767">
    <property type="entry name" value="LONG-CHAIN-FATTY-ACID--COA LIGASE"/>
    <property type="match status" value="1"/>
</dbReference>
<dbReference type="PANTHER" id="PTHR43767:SF1">
    <property type="entry name" value="NONRIBOSOMAL PEPTIDE SYNTHASE PES1 (EUROFUNG)-RELATED"/>
    <property type="match status" value="1"/>
</dbReference>
<dbReference type="Pfam" id="PF00501">
    <property type="entry name" value="AMP-binding"/>
    <property type="match status" value="1"/>
</dbReference>
<dbReference type="InterPro" id="IPR000873">
    <property type="entry name" value="AMP-dep_synth/lig_dom"/>
</dbReference>
<dbReference type="InterPro" id="IPR050237">
    <property type="entry name" value="ATP-dep_AMP-bd_enzyme"/>
</dbReference>
<evidence type="ECO:0000313" key="4">
    <source>
        <dbReference type="Proteomes" id="UP000255165"/>
    </source>
</evidence>
<dbReference type="RefSeq" id="WP_115015531.1">
    <property type="nucleotide sequence ID" value="NZ_QKWJ01000011.1"/>
</dbReference>
<dbReference type="Gene3D" id="3.40.50.12780">
    <property type="entry name" value="N-terminal domain of ligase-like"/>
    <property type="match status" value="1"/>
</dbReference>
<comment type="caution">
    <text evidence="3">The sequence shown here is derived from an EMBL/GenBank/DDBJ whole genome shotgun (WGS) entry which is preliminary data.</text>
</comment>
<accession>A0A370NWW9</accession>